<keyword evidence="7 9" id="KW-1133">Transmembrane helix</keyword>
<reference evidence="11" key="1">
    <citation type="submission" date="2020-08" db="EMBL/GenBank/DDBJ databases">
        <title>Taxonomic study for Lactobacillus species isolated from hardwood bark.</title>
        <authorList>
            <person name="Tohno M."/>
            <person name="Tanizawa Y."/>
        </authorList>
    </citation>
    <scope>NUCLEOTIDE SEQUENCE</scope>
    <source>
        <strain evidence="11">B40</strain>
    </source>
</reference>
<evidence type="ECO:0000256" key="8">
    <source>
        <dbReference type="ARBA" id="ARBA00023136"/>
    </source>
</evidence>
<evidence type="ECO:0000256" key="9">
    <source>
        <dbReference type="HAMAP-Rule" id="MF_00161"/>
    </source>
</evidence>
<sequence>MAQFLYLIISLIIVVADQALKHYIVVNYAVGEIHTVVPGLFSFNYLRNNGAAWNILPGKMGLFYIISIIAIIVCIYFIFNPKYRQPLFSVGLAFVLGGIIGNFIDRLHLKYVVDMIQLDFINFNIFNLADSAITIGVIILMIYLIFFDQEEGGK</sequence>
<feature type="transmembrane region" description="Helical" evidence="9">
    <location>
        <begin position="58"/>
        <end position="79"/>
    </location>
</feature>
<dbReference type="InterPro" id="IPR001872">
    <property type="entry name" value="Peptidase_A8"/>
</dbReference>
<keyword evidence="5 9" id="KW-0064">Aspartyl protease</keyword>
<keyword evidence="2 9" id="KW-1003">Cell membrane</keyword>
<dbReference type="PANTHER" id="PTHR33695">
    <property type="entry name" value="LIPOPROTEIN SIGNAL PEPTIDASE"/>
    <property type="match status" value="1"/>
</dbReference>
<comment type="subcellular location">
    <subcellularLocation>
        <location evidence="9">Cell membrane</location>
        <topology evidence="9">Multi-pass membrane protein</topology>
    </subcellularLocation>
</comment>
<feature type="transmembrane region" description="Helical" evidence="9">
    <location>
        <begin position="85"/>
        <end position="104"/>
    </location>
</feature>
<comment type="catalytic activity">
    <reaction evidence="9">
        <text>Release of signal peptides from bacterial membrane prolipoproteins. Hydrolyzes -Xaa-Yaa-Zaa-|-(S,diacylglyceryl)Cys-, in which Xaa is hydrophobic (preferably Leu), and Yaa (Ala or Ser) and Zaa (Gly or Ala) have small, neutral side chains.</text>
        <dbReference type="EC" id="3.4.23.36"/>
    </reaction>
</comment>
<name>A0A916VI74_9LACO</name>
<evidence type="ECO:0000256" key="3">
    <source>
        <dbReference type="ARBA" id="ARBA00022670"/>
    </source>
</evidence>
<dbReference type="GO" id="GO:0004190">
    <property type="term" value="F:aspartic-type endopeptidase activity"/>
    <property type="evidence" value="ECO:0007669"/>
    <property type="project" value="UniProtKB-UniRule"/>
</dbReference>
<comment type="caution">
    <text evidence="11">The sequence shown here is derived from an EMBL/GenBank/DDBJ whole genome shotgun (WGS) entry which is preliminary data.</text>
</comment>
<keyword evidence="6 9" id="KW-0378">Hydrolase</keyword>
<dbReference type="HAMAP" id="MF_00161">
    <property type="entry name" value="LspA"/>
    <property type="match status" value="1"/>
</dbReference>
<evidence type="ECO:0000313" key="12">
    <source>
        <dbReference type="Proteomes" id="UP000677218"/>
    </source>
</evidence>
<dbReference type="Proteomes" id="UP000677218">
    <property type="component" value="Unassembled WGS sequence"/>
</dbReference>
<dbReference type="PRINTS" id="PR00781">
    <property type="entry name" value="LIPOSIGPTASE"/>
</dbReference>
<comment type="similarity">
    <text evidence="1 9 10">Belongs to the peptidase A8 family.</text>
</comment>
<keyword evidence="3 9" id="KW-0645">Protease</keyword>
<keyword evidence="8 9" id="KW-0472">Membrane</keyword>
<dbReference type="PANTHER" id="PTHR33695:SF1">
    <property type="entry name" value="LIPOPROTEIN SIGNAL PEPTIDASE"/>
    <property type="match status" value="1"/>
</dbReference>
<evidence type="ECO:0000256" key="10">
    <source>
        <dbReference type="RuleBase" id="RU004181"/>
    </source>
</evidence>
<keyword evidence="12" id="KW-1185">Reference proteome</keyword>
<keyword evidence="11" id="KW-0449">Lipoprotein</keyword>
<feature type="active site" evidence="9">
    <location>
        <position position="114"/>
    </location>
</feature>
<proteinExistence type="inferred from homology"/>
<dbReference type="EC" id="3.4.23.36" evidence="9"/>
<dbReference type="NCBIfam" id="TIGR00077">
    <property type="entry name" value="lspA"/>
    <property type="match status" value="1"/>
</dbReference>
<evidence type="ECO:0000256" key="1">
    <source>
        <dbReference type="ARBA" id="ARBA00006139"/>
    </source>
</evidence>
<keyword evidence="4 9" id="KW-0812">Transmembrane</keyword>
<evidence type="ECO:0000256" key="6">
    <source>
        <dbReference type="ARBA" id="ARBA00022801"/>
    </source>
</evidence>
<protein>
    <recommendedName>
        <fullName evidence="9">Lipoprotein signal peptidase</fullName>
        <ecNumber evidence="9">3.4.23.36</ecNumber>
    </recommendedName>
    <alternativeName>
        <fullName evidence="9">Prolipoprotein signal peptidase</fullName>
    </alternativeName>
    <alternativeName>
        <fullName evidence="9">Signal peptidase II</fullName>
        <shortName evidence="9">SPase II</shortName>
    </alternativeName>
</protein>
<evidence type="ECO:0000256" key="5">
    <source>
        <dbReference type="ARBA" id="ARBA00022750"/>
    </source>
</evidence>
<evidence type="ECO:0000256" key="7">
    <source>
        <dbReference type="ARBA" id="ARBA00022989"/>
    </source>
</evidence>
<dbReference type="Pfam" id="PF01252">
    <property type="entry name" value="Peptidase_A8"/>
    <property type="match status" value="1"/>
</dbReference>
<dbReference type="GO" id="GO:0006508">
    <property type="term" value="P:proteolysis"/>
    <property type="evidence" value="ECO:0007669"/>
    <property type="project" value="UniProtKB-KW"/>
</dbReference>
<gene>
    <name evidence="9 11" type="primary">lspA</name>
    <name evidence="11" type="ORF">LCB40_08930</name>
</gene>
<dbReference type="RefSeq" id="WP_212780706.1">
    <property type="nucleotide sequence ID" value="NZ_BMAY01000005.1"/>
</dbReference>
<evidence type="ECO:0000256" key="4">
    <source>
        <dbReference type="ARBA" id="ARBA00022692"/>
    </source>
</evidence>
<feature type="transmembrane region" description="Helical" evidence="9">
    <location>
        <begin position="125"/>
        <end position="146"/>
    </location>
</feature>
<comment type="function">
    <text evidence="9">This protein specifically catalyzes the removal of signal peptides from prolipoproteins.</text>
</comment>
<comment type="pathway">
    <text evidence="9">Protein modification; lipoprotein biosynthesis (signal peptide cleavage).</text>
</comment>
<evidence type="ECO:0000313" key="11">
    <source>
        <dbReference type="EMBL" id="GFZ27013.1"/>
    </source>
</evidence>
<dbReference type="AlphaFoldDB" id="A0A916VI74"/>
<feature type="active site" evidence="9">
    <location>
        <position position="130"/>
    </location>
</feature>
<dbReference type="GO" id="GO:0005886">
    <property type="term" value="C:plasma membrane"/>
    <property type="evidence" value="ECO:0007669"/>
    <property type="project" value="UniProtKB-SubCell"/>
</dbReference>
<feature type="transmembrane region" description="Helical" evidence="9">
    <location>
        <begin position="26"/>
        <end position="46"/>
    </location>
</feature>
<organism evidence="11 12">
    <name type="scientific">Lactobacillus corticis</name>
    <dbReference type="NCBI Taxonomy" id="2201249"/>
    <lineage>
        <taxon>Bacteria</taxon>
        <taxon>Bacillati</taxon>
        <taxon>Bacillota</taxon>
        <taxon>Bacilli</taxon>
        <taxon>Lactobacillales</taxon>
        <taxon>Lactobacillaceae</taxon>
        <taxon>Lactobacillus</taxon>
    </lineage>
</organism>
<evidence type="ECO:0000256" key="2">
    <source>
        <dbReference type="ARBA" id="ARBA00022475"/>
    </source>
</evidence>
<accession>A0A916VI74</accession>
<dbReference type="EMBL" id="BMAY01000005">
    <property type="protein sequence ID" value="GFZ27013.1"/>
    <property type="molecule type" value="Genomic_DNA"/>
</dbReference>